<dbReference type="InterPro" id="IPR051936">
    <property type="entry name" value="Heme-iron_electron_transfer"/>
</dbReference>
<dbReference type="GO" id="GO:0019645">
    <property type="term" value="P:anaerobic electron transport chain"/>
    <property type="evidence" value="ECO:0007669"/>
    <property type="project" value="TreeGrafter"/>
</dbReference>
<dbReference type="GO" id="GO:0009055">
    <property type="term" value="F:electron transfer activity"/>
    <property type="evidence" value="ECO:0007669"/>
    <property type="project" value="TreeGrafter"/>
</dbReference>
<comment type="subcellular location">
    <subcellularLocation>
        <location evidence="1">Cell membrane</location>
        <topology evidence="1">Multi-pass membrane protein</topology>
    </subcellularLocation>
</comment>
<reference evidence="11" key="1">
    <citation type="submission" date="2018-06" db="EMBL/GenBank/DDBJ databases">
        <authorList>
            <person name="Zhirakovskaya E."/>
        </authorList>
    </citation>
    <scope>NUCLEOTIDE SEQUENCE</scope>
</reference>
<dbReference type="EMBL" id="UOFE01000023">
    <property type="protein sequence ID" value="VAW51844.1"/>
    <property type="molecule type" value="Genomic_DNA"/>
</dbReference>
<dbReference type="GO" id="GO:0005886">
    <property type="term" value="C:plasma membrane"/>
    <property type="evidence" value="ECO:0007669"/>
    <property type="project" value="UniProtKB-SubCell"/>
</dbReference>
<evidence type="ECO:0000259" key="10">
    <source>
        <dbReference type="Pfam" id="PF02665"/>
    </source>
</evidence>
<evidence type="ECO:0000313" key="11">
    <source>
        <dbReference type="EMBL" id="VAW51844.1"/>
    </source>
</evidence>
<dbReference type="GO" id="GO:0008940">
    <property type="term" value="F:nitrate reductase activity"/>
    <property type="evidence" value="ECO:0007669"/>
    <property type="project" value="TreeGrafter"/>
</dbReference>
<keyword evidence="8 9" id="KW-0472">Membrane</keyword>
<dbReference type="PANTHER" id="PTHR30598">
    <property type="entry name" value="NITRATE REDUCTASE PRIVATE CHAPERONE, REDOX ENZYME MATURATION PROTEIN REMP FAMILY"/>
    <property type="match status" value="1"/>
</dbReference>
<keyword evidence="6 9" id="KW-1133">Transmembrane helix</keyword>
<feature type="transmembrane region" description="Helical" evidence="9">
    <location>
        <begin position="113"/>
        <end position="135"/>
    </location>
</feature>
<accession>A0A3B0X7E8</accession>
<feature type="transmembrane region" description="Helical" evidence="9">
    <location>
        <begin position="71"/>
        <end position="93"/>
    </location>
</feature>
<evidence type="ECO:0000256" key="3">
    <source>
        <dbReference type="ARBA" id="ARBA00022475"/>
    </source>
</evidence>
<feature type="transmembrane region" description="Helical" evidence="9">
    <location>
        <begin position="6"/>
        <end position="24"/>
    </location>
</feature>
<sequence>MSALSILYVILFYVAMITLVAGITNKMLQYKRVPAPLKIAVTPAPLTQTGVVYRFFTEVVLFNSLFRATKWTWIFGFMFHASLLLAFFRHLRYVVSPDFILWPLVNNMVVQSFGHYAGFAMLVGLLGLLARRVFVDRVRYISSPSDYLMLILIMGIAGTGLAMAYVAHTDIVQLKAFVMGLFLFDWQELPSDLVLLAHLTMVLLLAVIFPISKLMHAPGLFMAPTRYQVDNPREKRHLSPWGAEIEAKDGRNS</sequence>
<proteinExistence type="predicted"/>
<evidence type="ECO:0000256" key="5">
    <source>
        <dbReference type="ARBA" id="ARBA00022982"/>
    </source>
</evidence>
<organism evidence="11">
    <name type="scientific">hydrothermal vent metagenome</name>
    <dbReference type="NCBI Taxonomy" id="652676"/>
    <lineage>
        <taxon>unclassified sequences</taxon>
        <taxon>metagenomes</taxon>
        <taxon>ecological metagenomes</taxon>
    </lineage>
</organism>
<keyword evidence="7" id="KW-0560">Oxidoreductase</keyword>
<gene>
    <name evidence="11" type="ORF">MNBD_GAMMA05-1962</name>
</gene>
<evidence type="ECO:0000256" key="7">
    <source>
        <dbReference type="ARBA" id="ARBA00023002"/>
    </source>
</evidence>
<name>A0A3B0X7E8_9ZZZZ</name>
<keyword evidence="4 9" id="KW-0812">Transmembrane</keyword>
<evidence type="ECO:0000256" key="2">
    <source>
        <dbReference type="ARBA" id="ARBA00022448"/>
    </source>
</evidence>
<dbReference type="GO" id="GO:0020037">
    <property type="term" value="F:heme binding"/>
    <property type="evidence" value="ECO:0007669"/>
    <property type="project" value="TreeGrafter"/>
</dbReference>
<keyword evidence="3" id="KW-1003">Cell membrane</keyword>
<dbReference type="SUPFAM" id="SSF103501">
    <property type="entry name" value="Respiratory nitrate reductase 1 gamma chain"/>
    <property type="match status" value="1"/>
</dbReference>
<keyword evidence="2" id="KW-0813">Transport</keyword>
<evidence type="ECO:0000256" key="9">
    <source>
        <dbReference type="SAM" id="Phobius"/>
    </source>
</evidence>
<dbReference type="PANTHER" id="PTHR30598:SF3">
    <property type="entry name" value="RESPIRATORY NITRATE REDUCTASE 1 GAMMA CHAIN"/>
    <property type="match status" value="1"/>
</dbReference>
<evidence type="ECO:0000256" key="6">
    <source>
        <dbReference type="ARBA" id="ARBA00022989"/>
    </source>
</evidence>
<dbReference type="Gene3D" id="1.20.950.20">
    <property type="entry name" value="Transmembrane di-heme cytochromes, Chain C"/>
    <property type="match status" value="1"/>
</dbReference>
<evidence type="ECO:0000256" key="4">
    <source>
        <dbReference type="ARBA" id="ARBA00022692"/>
    </source>
</evidence>
<evidence type="ECO:0000256" key="8">
    <source>
        <dbReference type="ARBA" id="ARBA00023136"/>
    </source>
</evidence>
<dbReference type="InterPro" id="IPR023234">
    <property type="entry name" value="NarG-like_domain"/>
</dbReference>
<evidence type="ECO:0000256" key="1">
    <source>
        <dbReference type="ARBA" id="ARBA00004651"/>
    </source>
</evidence>
<feature type="domain" description="NarG-like" evidence="10">
    <location>
        <begin position="74"/>
        <end position="231"/>
    </location>
</feature>
<dbReference type="AlphaFoldDB" id="A0A3B0X7E8"/>
<keyword evidence="5" id="KW-0249">Electron transport</keyword>
<feature type="transmembrane region" description="Helical" evidence="9">
    <location>
        <begin position="193"/>
        <end position="212"/>
    </location>
</feature>
<dbReference type="InterPro" id="IPR036197">
    <property type="entry name" value="NarG-like_sf"/>
</dbReference>
<feature type="transmembrane region" description="Helical" evidence="9">
    <location>
        <begin position="147"/>
        <end position="167"/>
    </location>
</feature>
<dbReference type="Pfam" id="PF02665">
    <property type="entry name" value="Nitrate_red_gam"/>
    <property type="match status" value="1"/>
</dbReference>
<protein>
    <submittedName>
        <fullName evidence="11">Sulfite reduction-associated complex DsrMKJOP protein DsrM (= HmeC)</fullName>
    </submittedName>
</protein>